<gene>
    <name evidence="2" type="ORF">NCTC13291_03362</name>
</gene>
<dbReference type="AlphaFoldDB" id="A0A379N3Q5"/>
<dbReference type="InterPro" id="IPR036388">
    <property type="entry name" value="WH-like_DNA-bd_sf"/>
</dbReference>
<dbReference type="InterPro" id="IPR021660">
    <property type="entry name" value="DUF3253"/>
</dbReference>
<dbReference type="SUPFAM" id="SSF46785">
    <property type="entry name" value="Winged helix' DNA-binding domain"/>
    <property type="match status" value="1"/>
</dbReference>
<sequence>MADPLTSDPQASEPPASAAPPDRERIAESIRRLATQRGAEKSICPSEVARELGGESWRGLMRPVRDTAMELARQGEIEVLRKGKPVEPGEVRGVIRLRIAAR</sequence>
<reference evidence="2 3" key="1">
    <citation type="submission" date="2018-06" db="EMBL/GenBank/DDBJ databases">
        <authorList>
            <consortium name="Pathogen Informatics"/>
            <person name="Doyle S."/>
        </authorList>
    </citation>
    <scope>NUCLEOTIDE SEQUENCE [LARGE SCALE GENOMIC DNA]</scope>
    <source>
        <strain evidence="2 3">NCTC13291</strain>
    </source>
</reference>
<dbReference type="Pfam" id="PF11625">
    <property type="entry name" value="DUF3253"/>
    <property type="match status" value="1"/>
</dbReference>
<accession>A0A379N3Q5</accession>
<dbReference type="Proteomes" id="UP000254919">
    <property type="component" value="Unassembled WGS sequence"/>
</dbReference>
<proteinExistence type="predicted"/>
<dbReference type="RefSeq" id="WP_079253509.1">
    <property type="nucleotide sequence ID" value="NZ_AP031462.1"/>
</dbReference>
<evidence type="ECO:0000256" key="1">
    <source>
        <dbReference type="SAM" id="MobiDB-lite"/>
    </source>
</evidence>
<dbReference type="InterPro" id="IPR036390">
    <property type="entry name" value="WH_DNA-bd_sf"/>
</dbReference>
<protein>
    <submittedName>
        <fullName evidence="2">Protein of uncharacterized function (DUF3253)</fullName>
    </submittedName>
</protein>
<feature type="region of interest" description="Disordered" evidence="1">
    <location>
        <begin position="1"/>
        <end position="24"/>
    </location>
</feature>
<dbReference type="EMBL" id="UGVN01000001">
    <property type="protein sequence ID" value="SUE41764.1"/>
    <property type="molecule type" value="Genomic_DNA"/>
</dbReference>
<organism evidence="2 3">
    <name type="scientific">Roseomonas mucosa</name>
    <dbReference type="NCBI Taxonomy" id="207340"/>
    <lineage>
        <taxon>Bacteria</taxon>
        <taxon>Pseudomonadati</taxon>
        <taxon>Pseudomonadota</taxon>
        <taxon>Alphaproteobacteria</taxon>
        <taxon>Acetobacterales</taxon>
        <taxon>Roseomonadaceae</taxon>
        <taxon>Roseomonas</taxon>
    </lineage>
</organism>
<name>A0A379N3Q5_9PROT</name>
<evidence type="ECO:0000313" key="2">
    <source>
        <dbReference type="EMBL" id="SUE41764.1"/>
    </source>
</evidence>
<dbReference type="GeneID" id="99634495"/>
<dbReference type="OrthoDB" id="7631458at2"/>
<feature type="compositionally biased region" description="Low complexity" evidence="1">
    <location>
        <begin position="8"/>
        <end position="20"/>
    </location>
</feature>
<dbReference type="Gene3D" id="1.10.10.10">
    <property type="entry name" value="Winged helix-like DNA-binding domain superfamily/Winged helix DNA-binding domain"/>
    <property type="match status" value="1"/>
</dbReference>
<evidence type="ECO:0000313" key="3">
    <source>
        <dbReference type="Proteomes" id="UP000254919"/>
    </source>
</evidence>